<evidence type="ECO:0000313" key="3">
    <source>
        <dbReference type="Proteomes" id="UP000295313"/>
    </source>
</evidence>
<sequence>MKNFKIIRQLILLLSAGFFQAQVSIGKPAVQGSSILDFGTNMTQGIILPATSGFPVSPTNGTFIFNRNDARIYTFQKNAWLPLTEGNGSTAAIINNPSLDVGNGVIIGAPTSPATGVLVLESSSLALTLPKINQPHLTVKSPYPGMMCYDTDSNTVAFFDGAYWNFWK</sequence>
<dbReference type="EMBL" id="SOEO01000001">
    <property type="protein sequence ID" value="TDX87167.1"/>
    <property type="molecule type" value="Genomic_DNA"/>
</dbReference>
<keyword evidence="3" id="KW-1185">Reference proteome</keyword>
<accession>A0A4R8IAV9</accession>
<evidence type="ECO:0000256" key="1">
    <source>
        <dbReference type="SAM" id="SignalP"/>
    </source>
</evidence>
<feature type="chain" id="PRO_5020605816" evidence="1">
    <location>
        <begin position="22"/>
        <end position="168"/>
    </location>
</feature>
<dbReference type="Proteomes" id="UP000295313">
    <property type="component" value="Unassembled WGS sequence"/>
</dbReference>
<comment type="caution">
    <text evidence="2">The sequence shown here is derived from an EMBL/GenBank/DDBJ whole genome shotgun (WGS) entry which is preliminary data.</text>
</comment>
<feature type="signal peptide" evidence="1">
    <location>
        <begin position="1"/>
        <end position="21"/>
    </location>
</feature>
<protein>
    <submittedName>
        <fullName evidence="2">Uncharacterized protein</fullName>
    </submittedName>
</protein>
<keyword evidence="1" id="KW-0732">Signal</keyword>
<evidence type="ECO:0000313" key="2">
    <source>
        <dbReference type="EMBL" id="TDX87167.1"/>
    </source>
</evidence>
<gene>
    <name evidence="2" type="ORF">B0I22_1349</name>
</gene>
<reference evidence="2 3" key="1">
    <citation type="submission" date="2019-03" db="EMBL/GenBank/DDBJ databases">
        <title>Genomic Encyclopedia of Type Strains, Phase III (KMG-III): the genomes of soil and plant-associated and newly described type strains.</title>
        <authorList>
            <person name="Whitman W."/>
        </authorList>
    </citation>
    <scope>NUCLEOTIDE SEQUENCE [LARGE SCALE GENOMIC DNA]</scope>
    <source>
        <strain evidence="2 3">CGMCC 1.12802</strain>
    </source>
</reference>
<name>A0A4R8IAV9_9FLAO</name>
<organism evidence="2 3">
    <name type="scientific">Epilithonimonas xixisoli</name>
    <dbReference type="NCBI Taxonomy" id="1476462"/>
    <lineage>
        <taxon>Bacteria</taxon>
        <taxon>Pseudomonadati</taxon>
        <taxon>Bacteroidota</taxon>
        <taxon>Flavobacteriia</taxon>
        <taxon>Flavobacteriales</taxon>
        <taxon>Weeksellaceae</taxon>
        <taxon>Chryseobacterium group</taxon>
        <taxon>Epilithonimonas</taxon>
    </lineage>
</organism>
<dbReference type="OrthoDB" id="705292at2"/>
<dbReference type="AlphaFoldDB" id="A0A4R8IAV9"/>
<proteinExistence type="predicted"/>
<dbReference type="RefSeq" id="WP_133943785.1">
    <property type="nucleotide sequence ID" value="NZ_SOEO01000001.1"/>
</dbReference>